<protein>
    <submittedName>
        <fullName evidence="3">VWA domain-containing protein</fullName>
    </submittedName>
</protein>
<organism evidence="3 4">
    <name type="scientific">Gemmobacter denitrificans</name>
    <dbReference type="NCBI Taxonomy" id="3123040"/>
    <lineage>
        <taxon>Bacteria</taxon>
        <taxon>Pseudomonadati</taxon>
        <taxon>Pseudomonadota</taxon>
        <taxon>Alphaproteobacteria</taxon>
        <taxon>Rhodobacterales</taxon>
        <taxon>Paracoccaceae</taxon>
        <taxon>Gemmobacter</taxon>
    </lineage>
</organism>
<dbReference type="SMART" id="SM00327">
    <property type="entry name" value="VWA"/>
    <property type="match status" value="1"/>
</dbReference>
<evidence type="ECO:0000313" key="3">
    <source>
        <dbReference type="EMBL" id="MEH7830538.1"/>
    </source>
</evidence>
<dbReference type="Pfam" id="PF13519">
    <property type="entry name" value="VWA_2"/>
    <property type="match status" value="1"/>
</dbReference>
<evidence type="ECO:0000313" key="4">
    <source>
        <dbReference type="Proteomes" id="UP001431963"/>
    </source>
</evidence>
<feature type="signal peptide" evidence="1">
    <location>
        <begin position="1"/>
        <end position="20"/>
    </location>
</feature>
<comment type="caution">
    <text evidence="3">The sequence shown here is derived from an EMBL/GenBank/DDBJ whole genome shotgun (WGS) entry which is preliminary data.</text>
</comment>
<dbReference type="Gene3D" id="3.40.50.410">
    <property type="entry name" value="von Willebrand factor, type A domain"/>
    <property type="match status" value="1"/>
</dbReference>
<proteinExistence type="predicted"/>
<accession>A0ABU8C0R1</accession>
<evidence type="ECO:0000259" key="2">
    <source>
        <dbReference type="PROSITE" id="PS50234"/>
    </source>
</evidence>
<dbReference type="EMBL" id="JBALHR010000034">
    <property type="protein sequence ID" value="MEH7830538.1"/>
    <property type="molecule type" value="Genomic_DNA"/>
</dbReference>
<keyword evidence="1" id="KW-0732">Signal</keyword>
<dbReference type="InterPro" id="IPR002035">
    <property type="entry name" value="VWF_A"/>
</dbReference>
<feature type="domain" description="VWFA" evidence="2">
    <location>
        <begin position="34"/>
        <end position="213"/>
    </location>
</feature>
<keyword evidence="4" id="KW-1185">Reference proteome</keyword>
<dbReference type="RefSeq" id="WP_335425577.1">
    <property type="nucleotide sequence ID" value="NZ_JBALHR010000034.1"/>
</dbReference>
<sequence>MTLPPILCRLTRFCTGLLLAGPILSAAALAEAPRSILVMDGSGSMWGQIEGRPKLEIARDTVATVLGSLPAGQELGLMAYGHREKGNCSDIELIVPPAPDTGPGIAAAVGRMRFLGKTPLSEAVRQAAETLRYGEAAATVVLVTDGLETCDADPCALGRELESSGLNFTAHVIGFGLTGAEGAQVACLATETGGQYLEAGNAGALVEALTTAVTPPQEEIAVPAQRRYYPGSPEMQGIALSPTGRTTGAAESTLADFAFPATGSAVDCAALCTNDRGCAAWRYEPPGSLFVEEARCFAFPAASEMDYQAFPPEEGWASGIKDGVLMLIRPYAPAPILPTASLTFSETAPAGSLLRVAFNGPHEEFDHIRVLDAGGNWLAETAVDGDPFVDLRLPFRTGPYEVVYSYKSEEIIARAPLTLSEAPVSITAPDTAQVGSTVTITWVGPEAFLDNIQLWNADTGERWGYDYTEGKNSMDWTMPDLPGRYEFRYVFLDSETIHTRPITVTLDRVDAIPTAGPALVPVALSVPTDYANQPILWSAEPLETHPAVPEAVAMPEPMTRPWTTDLYLGRWRIYGEASSDDAAGQAFGADITVTEAAGQAFEIPLAPFETIGMGEDAPSGNAVAVTIRAEGFDGPVEWSATPEGETEDDRLADTVTGGWHTSLSPGEWAIFGMTDNATFFGRITVDAGQTNHVIPREGQIVAQAQSDAEIAYRCDGPEGCLLQDAATGLGFTLPAGWVADTPVFSKTAAGVTANQPMMGFIAPDGARIELNPIRWSAENGRCRSTAAGTLCHWSNATATVITAFNDIALSLTLSPTTQGQTESPPPADADLRLDLSPETAAALRARLTGEY</sequence>
<reference evidence="3" key="1">
    <citation type="submission" date="2024-02" db="EMBL/GenBank/DDBJ databases">
        <title>Genome sequences of strain Gemmobacter sp. JM10B15.</title>
        <authorList>
            <person name="Zhang M."/>
        </authorList>
    </citation>
    <scope>NUCLEOTIDE SEQUENCE</scope>
    <source>
        <strain evidence="3">JM10B15</strain>
    </source>
</reference>
<gene>
    <name evidence="3" type="ORF">V6590_20525</name>
</gene>
<dbReference type="InterPro" id="IPR036465">
    <property type="entry name" value="vWFA_dom_sf"/>
</dbReference>
<name>A0ABU8C0R1_9RHOB</name>
<dbReference type="PROSITE" id="PS50234">
    <property type="entry name" value="VWFA"/>
    <property type="match status" value="1"/>
</dbReference>
<dbReference type="SUPFAM" id="SSF53300">
    <property type="entry name" value="vWA-like"/>
    <property type="match status" value="1"/>
</dbReference>
<evidence type="ECO:0000256" key="1">
    <source>
        <dbReference type="SAM" id="SignalP"/>
    </source>
</evidence>
<feature type="chain" id="PRO_5045412840" evidence="1">
    <location>
        <begin position="21"/>
        <end position="851"/>
    </location>
</feature>
<dbReference type="Proteomes" id="UP001431963">
    <property type="component" value="Unassembled WGS sequence"/>
</dbReference>